<evidence type="ECO:0000256" key="1">
    <source>
        <dbReference type="SAM" id="Phobius"/>
    </source>
</evidence>
<dbReference type="Proteomes" id="UP000590460">
    <property type="component" value="Unassembled WGS sequence"/>
</dbReference>
<evidence type="ECO:0000313" key="3">
    <source>
        <dbReference type="Proteomes" id="UP000590460"/>
    </source>
</evidence>
<keyword evidence="1" id="KW-0472">Membrane</keyword>
<proteinExistence type="predicted"/>
<feature type="transmembrane region" description="Helical" evidence="1">
    <location>
        <begin position="35"/>
        <end position="63"/>
    </location>
</feature>
<reference evidence="2 3" key="1">
    <citation type="submission" date="2020-04" db="EMBL/GenBank/DDBJ databases">
        <title>MicrobeNet Type strains.</title>
        <authorList>
            <person name="Nicholson A.C."/>
        </authorList>
    </citation>
    <scope>NUCLEOTIDE SEQUENCE [LARGE SCALE GENOMIC DNA]</scope>
    <source>
        <strain evidence="2 3">CCUG 54536</strain>
    </source>
</reference>
<dbReference type="AlphaFoldDB" id="A0A846ZBU3"/>
<name>A0A846ZBU3_9LACO</name>
<dbReference type="RefSeq" id="WP_168676370.1">
    <property type="nucleotide sequence ID" value="NZ_BPKV01000004.1"/>
</dbReference>
<gene>
    <name evidence="2" type="ORF">HF966_03700</name>
</gene>
<protein>
    <submittedName>
        <fullName evidence="2">Uncharacterized protein</fullName>
    </submittedName>
</protein>
<dbReference type="EMBL" id="JAAXPO010000003">
    <property type="protein sequence ID" value="NKZ18278.1"/>
    <property type="molecule type" value="Genomic_DNA"/>
</dbReference>
<comment type="caution">
    <text evidence="2">The sequence shown here is derived from an EMBL/GenBank/DDBJ whole genome shotgun (WGS) entry which is preliminary data.</text>
</comment>
<sequence>MRRIFEYIGAIVTFIICLIIAIPVILTVVGVAVPALLIGLVLVLLLVLLALAILGLVALVTFWRVRHHDRYGRGVNWDFNGKRYHFDATANHANHRRDVTDDD</sequence>
<keyword evidence="1" id="KW-0812">Transmembrane</keyword>
<feature type="transmembrane region" description="Helical" evidence="1">
    <location>
        <begin position="7"/>
        <end position="29"/>
    </location>
</feature>
<organism evidence="2 3">
    <name type="scientific">Leuconostoc holzapfelii</name>
    <dbReference type="NCBI Taxonomy" id="434464"/>
    <lineage>
        <taxon>Bacteria</taxon>
        <taxon>Bacillati</taxon>
        <taxon>Bacillota</taxon>
        <taxon>Bacilli</taxon>
        <taxon>Lactobacillales</taxon>
        <taxon>Lactobacillaceae</taxon>
        <taxon>Leuconostoc</taxon>
    </lineage>
</organism>
<accession>A0A846ZBU3</accession>
<keyword evidence="1" id="KW-1133">Transmembrane helix</keyword>
<evidence type="ECO:0000313" key="2">
    <source>
        <dbReference type="EMBL" id="NKZ18278.1"/>
    </source>
</evidence>